<feature type="domain" description="EamA" evidence="2">
    <location>
        <begin position="140"/>
        <end position="271"/>
    </location>
</feature>
<feature type="transmembrane region" description="Helical" evidence="1">
    <location>
        <begin position="139"/>
        <end position="158"/>
    </location>
</feature>
<dbReference type="InterPro" id="IPR037185">
    <property type="entry name" value="EmrE-like"/>
</dbReference>
<protein>
    <submittedName>
        <fullName evidence="3">Putative permease</fullName>
    </submittedName>
</protein>
<name>I1YG14_METFJ</name>
<feature type="transmembrane region" description="Helical" evidence="1">
    <location>
        <begin position="255"/>
        <end position="272"/>
    </location>
</feature>
<dbReference type="HOGENOM" id="CLU_055252_0_0_6"/>
<evidence type="ECO:0000313" key="4">
    <source>
        <dbReference type="Proteomes" id="UP000009145"/>
    </source>
</evidence>
<gene>
    <name evidence="3" type="ordered locus">Q7C_686</name>
</gene>
<keyword evidence="1" id="KW-1133">Transmembrane helix</keyword>
<feature type="transmembrane region" description="Helical" evidence="1">
    <location>
        <begin position="110"/>
        <end position="127"/>
    </location>
</feature>
<keyword evidence="1" id="KW-0812">Transmembrane</keyword>
<organism evidence="3 4">
    <name type="scientific">Methylophaga frappieri (strain ATCC BAA-2434 / DSM 25690 / JAM7)</name>
    <dbReference type="NCBI Taxonomy" id="754477"/>
    <lineage>
        <taxon>Bacteria</taxon>
        <taxon>Pseudomonadati</taxon>
        <taxon>Pseudomonadota</taxon>
        <taxon>Gammaproteobacteria</taxon>
        <taxon>Thiotrichales</taxon>
        <taxon>Piscirickettsiaceae</taxon>
        <taxon>Methylophaga</taxon>
    </lineage>
</organism>
<dbReference type="EMBL" id="CP003380">
    <property type="protein sequence ID" value="AFJ01857.1"/>
    <property type="molecule type" value="Genomic_DNA"/>
</dbReference>
<feature type="transmembrane region" description="Helical" evidence="1">
    <location>
        <begin position="30"/>
        <end position="46"/>
    </location>
</feature>
<sequence>MLFAAAMWGIIWYPMRLLEAAGLPVVWTTLLIYSVAALISFPTVLRQSVVWRELPVDLLWLALAAGLTNLAFLVALIEGQVMRVMLLFYLAPLWSVLLGRWWLGEQLSGAAMLMLCVAMLGTLIMLWQPKVGWPWPTDLADWLALFAGFMFAVNNVLSRKLAAVAMPVKTVIVYFGVVLVAAITLFSGISTIPSASAVVWSVAAVIGGLAIVAMTITVLFGLARLPVYQAAVIMLFELVVAALSAAWLSDEVMRLAEWAGGMLIVVAAYGVARLEKQPSA</sequence>
<feature type="domain" description="EamA" evidence="2">
    <location>
        <begin position="1"/>
        <end position="126"/>
    </location>
</feature>
<dbReference type="SUPFAM" id="SSF103481">
    <property type="entry name" value="Multidrug resistance efflux transporter EmrE"/>
    <property type="match status" value="2"/>
</dbReference>
<dbReference type="Proteomes" id="UP000009145">
    <property type="component" value="Chromosome"/>
</dbReference>
<dbReference type="eggNOG" id="COG0697">
    <property type="taxonomic scope" value="Bacteria"/>
</dbReference>
<feature type="transmembrane region" description="Helical" evidence="1">
    <location>
        <begin position="230"/>
        <end position="249"/>
    </location>
</feature>
<dbReference type="AlphaFoldDB" id="I1YG14"/>
<proteinExistence type="predicted"/>
<dbReference type="GO" id="GO:0016020">
    <property type="term" value="C:membrane"/>
    <property type="evidence" value="ECO:0007669"/>
    <property type="project" value="InterPro"/>
</dbReference>
<dbReference type="KEGG" id="mec:Q7C_686"/>
<feature type="transmembrane region" description="Helical" evidence="1">
    <location>
        <begin position="83"/>
        <end position="103"/>
    </location>
</feature>
<feature type="transmembrane region" description="Helical" evidence="1">
    <location>
        <begin position="58"/>
        <end position="77"/>
    </location>
</feature>
<keyword evidence="4" id="KW-1185">Reference proteome</keyword>
<evidence type="ECO:0000313" key="3">
    <source>
        <dbReference type="EMBL" id="AFJ01857.1"/>
    </source>
</evidence>
<evidence type="ECO:0000256" key="1">
    <source>
        <dbReference type="SAM" id="Phobius"/>
    </source>
</evidence>
<dbReference type="InterPro" id="IPR000620">
    <property type="entry name" value="EamA_dom"/>
</dbReference>
<reference evidence="3 4" key="1">
    <citation type="journal article" date="2012" name="J. Bacteriol.">
        <title>Complete genome sequences of Methylophaga sp. strain JAM1 and Methylophaga sp. strain JAM7.</title>
        <authorList>
            <person name="Villeneuve C."/>
            <person name="Martineau C."/>
            <person name="Mauffrey F."/>
            <person name="Villemur R."/>
        </authorList>
    </citation>
    <scope>NUCLEOTIDE SEQUENCE [LARGE SCALE GENOMIC DNA]</scope>
    <source>
        <strain evidence="3 4">JAM7</strain>
    </source>
</reference>
<dbReference type="PATRIC" id="fig|754477.3.peg.678"/>
<accession>I1YG14</accession>
<dbReference type="Pfam" id="PF00892">
    <property type="entry name" value="EamA"/>
    <property type="match status" value="2"/>
</dbReference>
<feature type="transmembrane region" description="Helical" evidence="1">
    <location>
        <begin position="198"/>
        <end position="223"/>
    </location>
</feature>
<evidence type="ECO:0000259" key="2">
    <source>
        <dbReference type="Pfam" id="PF00892"/>
    </source>
</evidence>
<dbReference type="STRING" id="754477.Q7C_686"/>
<keyword evidence="1" id="KW-0472">Membrane</keyword>
<feature type="transmembrane region" description="Helical" evidence="1">
    <location>
        <begin position="170"/>
        <end position="192"/>
    </location>
</feature>